<dbReference type="GO" id="GO:0022857">
    <property type="term" value="F:transmembrane transporter activity"/>
    <property type="evidence" value="ECO:0007669"/>
    <property type="project" value="InterPro"/>
</dbReference>
<dbReference type="SUPFAM" id="SSF103473">
    <property type="entry name" value="MFS general substrate transporter"/>
    <property type="match status" value="1"/>
</dbReference>
<comment type="subcellular location">
    <subcellularLocation>
        <location evidence="1">Membrane</location>
        <topology evidence="1">Multi-pass membrane protein</topology>
    </subcellularLocation>
</comment>
<feature type="transmembrane region" description="Helical" evidence="7">
    <location>
        <begin position="113"/>
        <end position="130"/>
    </location>
</feature>
<dbReference type="InterPro" id="IPR020846">
    <property type="entry name" value="MFS_dom"/>
</dbReference>
<dbReference type="InterPro" id="IPR036259">
    <property type="entry name" value="MFS_trans_sf"/>
</dbReference>
<feature type="transmembrane region" description="Helical" evidence="7">
    <location>
        <begin position="385"/>
        <end position="406"/>
    </location>
</feature>
<evidence type="ECO:0000259" key="8">
    <source>
        <dbReference type="PROSITE" id="PS50850"/>
    </source>
</evidence>
<evidence type="ECO:0000256" key="4">
    <source>
        <dbReference type="ARBA" id="ARBA00022989"/>
    </source>
</evidence>
<dbReference type="GO" id="GO:0016020">
    <property type="term" value="C:membrane"/>
    <property type="evidence" value="ECO:0007669"/>
    <property type="project" value="UniProtKB-SubCell"/>
</dbReference>
<feature type="transmembrane region" description="Helical" evidence="7">
    <location>
        <begin position="320"/>
        <end position="341"/>
    </location>
</feature>
<feature type="transmembrane region" description="Helical" evidence="7">
    <location>
        <begin position="213"/>
        <end position="235"/>
    </location>
</feature>
<keyword evidence="3 7" id="KW-0812">Transmembrane</keyword>
<feature type="transmembrane region" description="Helical" evidence="7">
    <location>
        <begin position="361"/>
        <end position="378"/>
    </location>
</feature>
<dbReference type="PRINTS" id="PR01035">
    <property type="entry name" value="TCRTETA"/>
</dbReference>
<feature type="domain" description="Major facilitator superfamily (MFS) profile" evidence="8">
    <location>
        <begin position="39"/>
        <end position="484"/>
    </location>
</feature>
<evidence type="ECO:0000256" key="5">
    <source>
        <dbReference type="ARBA" id="ARBA00023136"/>
    </source>
</evidence>
<evidence type="ECO:0000256" key="6">
    <source>
        <dbReference type="SAM" id="MobiDB-lite"/>
    </source>
</evidence>
<dbReference type="PANTHER" id="PTHR23504:SF15">
    <property type="entry name" value="MAJOR FACILITATOR SUPERFAMILY (MFS) PROFILE DOMAIN-CONTAINING PROTEIN"/>
    <property type="match status" value="1"/>
</dbReference>
<feature type="transmembrane region" description="Helical" evidence="7">
    <location>
        <begin position="426"/>
        <end position="449"/>
    </location>
</feature>
<feature type="transmembrane region" description="Helical" evidence="7">
    <location>
        <begin position="40"/>
        <end position="60"/>
    </location>
</feature>
<keyword evidence="4 7" id="KW-1133">Transmembrane helix</keyword>
<dbReference type="Proteomes" id="UP000076532">
    <property type="component" value="Unassembled WGS sequence"/>
</dbReference>
<feature type="transmembrane region" description="Helical" evidence="7">
    <location>
        <begin position="284"/>
        <end position="308"/>
    </location>
</feature>
<dbReference type="InterPro" id="IPR001958">
    <property type="entry name" value="Tet-R_TetA/multi-R_MdtG-like"/>
</dbReference>
<keyword evidence="2" id="KW-0813">Transport</keyword>
<dbReference type="CDD" id="cd17330">
    <property type="entry name" value="MFS_SLC46_TetA_like"/>
    <property type="match status" value="1"/>
</dbReference>
<organism evidence="9 10">
    <name type="scientific">Athelia psychrophila</name>
    <dbReference type="NCBI Taxonomy" id="1759441"/>
    <lineage>
        <taxon>Eukaryota</taxon>
        <taxon>Fungi</taxon>
        <taxon>Dikarya</taxon>
        <taxon>Basidiomycota</taxon>
        <taxon>Agaricomycotina</taxon>
        <taxon>Agaricomycetes</taxon>
        <taxon>Agaricomycetidae</taxon>
        <taxon>Atheliales</taxon>
        <taxon>Atheliaceae</taxon>
        <taxon>Athelia</taxon>
    </lineage>
</organism>
<evidence type="ECO:0000256" key="3">
    <source>
        <dbReference type="ARBA" id="ARBA00022692"/>
    </source>
</evidence>
<proteinExistence type="predicted"/>
<sequence length="494" mass="52429">MPTDTTPLLSDQDSGQSTAVQVAKKPVAVKKQTPLPKMQLFAMLLVDFAEPVVATVIYPFVVSLVNETGVTGGDQAKTGYYAGIIESVFFASEALTAFAWGRASDVIGRKTPLAFGMICLTAAIASFGLSNKYWPLVICRCIQGIMNGNIGITRSVITDMTDSTNIAQAFSFLPLTWGMGVVVGPMIGGTLSHPAEQWPSTLGKIAFLRQYPYALPCFTAALVPLAGFVVTMLFLKETLPSAVAAKQRQVNEGASPDDDDVAQPSSAHESQGAPPLRAIMTRPILILLLNYGILAGSDTACTVLLTLMYPTKIPYGGLGLSSFAIGVIMSIVGAMIAVYGLSVYPWLMARYTAKQVYRACYAGYMASPILFALMNFIARRRGVDAPVWILIGVEIVTGATAIQAYGAMLVLISQSTEAGSMGALNGLAQSVASFVRMFAPFVASSLFSLSQAHNLLGGRMVYLLVGLFIAAGCVAASMIEEVPKSDDEESEDVE</sequence>
<evidence type="ECO:0000313" key="10">
    <source>
        <dbReference type="Proteomes" id="UP000076532"/>
    </source>
</evidence>
<evidence type="ECO:0000256" key="7">
    <source>
        <dbReference type="SAM" id="Phobius"/>
    </source>
</evidence>
<protein>
    <submittedName>
        <fullName evidence="9">MFS general substrate transporter</fullName>
    </submittedName>
</protein>
<evidence type="ECO:0000256" key="2">
    <source>
        <dbReference type="ARBA" id="ARBA00022448"/>
    </source>
</evidence>
<reference evidence="9 10" key="1">
    <citation type="journal article" date="2016" name="Mol. Biol. Evol.">
        <title>Comparative Genomics of Early-Diverging Mushroom-Forming Fungi Provides Insights into the Origins of Lignocellulose Decay Capabilities.</title>
        <authorList>
            <person name="Nagy L.G."/>
            <person name="Riley R."/>
            <person name="Tritt A."/>
            <person name="Adam C."/>
            <person name="Daum C."/>
            <person name="Floudas D."/>
            <person name="Sun H."/>
            <person name="Yadav J.S."/>
            <person name="Pangilinan J."/>
            <person name="Larsson K.H."/>
            <person name="Matsuura K."/>
            <person name="Barry K."/>
            <person name="Labutti K."/>
            <person name="Kuo R."/>
            <person name="Ohm R.A."/>
            <person name="Bhattacharya S.S."/>
            <person name="Shirouzu T."/>
            <person name="Yoshinaga Y."/>
            <person name="Martin F.M."/>
            <person name="Grigoriev I.V."/>
            <person name="Hibbett D.S."/>
        </authorList>
    </citation>
    <scope>NUCLEOTIDE SEQUENCE [LARGE SCALE GENOMIC DNA]</scope>
    <source>
        <strain evidence="9 10">CBS 109695</strain>
    </source>
</reference>
<keyword evidence="10" id="KW-1185">Reference proteome</keyword>
<feature type="transmembrane region" description="Helical" evidence="7">
    <location>
        <begin position="461"/>
        <end position="479"/>
    </location>
</feature>
<dbReference type="PROSITE" id="PS50850">
    <property type="entry name" value="MFS"/>
    <property type="match status" value="1"/>
</dbReference>
<name>A0A166T3F0_9AGAM</name>
<dbReference type="OrthoDB" id="419616at2759"/>
<gene>
    <name evidence="9" type="ORF">FIBSPDRAFT_815380</name>
</gene>
<dbReference type="AlphaFoldDB" id="A0A166T3F0"/>
<feature type="transmembrane region" description="Helical" evidence="7">
    <location>
        <begin position="80"/>
        <end position="101"/>
    </location>
</feature>
<dbReference type="Gene3D" id="1.20.1250.20">
    <property type="entry name" value="MFS general substrate transporter like domains"/>
    <property type="match status" value="1"/>
</dbReference>
<evidence type="ECO:0000256" key="1">
    <source>
        <dbReference type="ARBA" id="ARBA00004141"/>
    </source>
</evidence>
<evidence type="ECO:0000313" key="9">
    <source>
        <dbReference type="EMBL" id="KZP30144.1"/>
    </source>
</evidence>
<dbReference type="InterPro" id="IPR011701">
    <property type="entry name" value="MFS"/>
</dbReference>
<dbReference type="EMBL" id="KV417495">
    <property type="protein sequence ID" value="KZP30144.1"/>
    <property type="molecule type" value="Genomic_DNA"/>
</dbReference>
<accession>A0A166T3F0</accession>
<feature type="region of interest" description="Disordered" evidence="6">
    <location>
        <begin position="247"/>
        <end position="273"/>
    </location>
</feature>
<dbReference type="PANTHER" id="PTHR23504">
    <property type="entry name" value="MAJOR FACILITATOR SUPERFAMILY DOMAIN-CONTAINING PROTEIN 10"/>
    <property type="match status" value="1"/>
</dbReference>
<feature type="transmembrane region" description="Helical" evidence="7">
    <location>
        <begin position="169"/>
        <end position="192"/>
    </location>
</feature>
<keyword evidence="5 7" id="KW-0472">Membrane</keyword>
<dbReference type="Pfam" id="PF07690">
    <property type="entry name" value="MFS_1"/>
    <property type="match status" value="1"/>
</dbReference>